<dbReference type="PROSITE" id="PS50893">
    <property type="entry name" value="ABC_TRANSPORTER_2"/>
    <property type="match status" value="1"/>
</dbReference>
<dbReference type="GO" id="GO:0016020">
    <property type="term" value="C:membrane"/>
    <property type="evidence" value="ECO:0007669"/>
    <property type="project" value="InterPro"/>
</dbReference>
<dbReference type="EMBL" id="JABFRW010000031">
    <property type="protein sequence ID" value="NOT33155.1"/>
    <property type="molecule type" value="Genomic_DNA"/>
</dbReference>
<dbReference type="GO" id="GO:0015408">
    <property type="term" value="F:ABC-type ferric iron transporter activity"/>
    <property type="evidence" value="ECO:0007669"/>
    <property type="project" value="InterPro"/>
</dbReference>
<comment type="caution">
    <text evidence="13">The sequence shown here is derived from an EMBL/GenBank/DDBJ whole genome shotgun (WGS) entry which is preliminary data.</text>
</comment>
<feature type="domain" description="Mop" evidence="12">
    <location>
        <begin position="290"/>
        <end position="357"/>
    </location>
</feature>
<accession>A0A849SMQ9</accession>
<dbReference type="InterPro" id="IPR004606">
    <property type="entry name" value="Mop_domain"/>
</dbReference>
<dbReference type="InterPro" id="IPR003593">
    <property type="entry name" value="AAA+_ATPase"/>
</dbReference>
<evidence type="ECO:0000313" key="14">
    <source>
        <dbReference type="Proteomes" id="UP000580839"/>
    </source>
</evidence>
<dbReference type="InterPro" id="IPR003439">
    <property type="entry name" value="ABC_transporter-like_ATP-bd"/>
</dbReference>
<keyword evidence="8" id="KW-0406">Ion transport</keyword>
<keyword evidence="9" id="KW-0472">Membrane</keyword>
<keyword evidence="3" id="KW-0410">Iron transport</keyword>
<dbReference type="GO" id="GO:0016887">
    <property type="term" value="F:ATP hydrolysis activity"/>
    <property type="evidence" value="ECO:0007669"/>
    <property type="project" value="InterPro"/>
</dbReference>
<evidence type="ECO:0000256" key="5">
    <source>
        <dbReference type="ARBA" id="ARBA00022741"/>
    </source>
</evidence>
<dbReference type="PROSITE" id="PS51866">
    <property type="entry name" value="MOP"/>
    <property type="match status" value="1"/>
</dbReference>
<dbReference type="InterPro" id="IPR008995">
    <property type="entry name" value="Mo/tungstate-bd_C_term_dom"/>
</dbReference>
<organism evidence="13 14">
    <name type="scientific">Eiseniibacteriota bacterium</name>
    <dbReference type="NCBI Taxonomy" id="2212470"/>
    <lineage>
        <taxon>Bacteria</taxon>
        <taxon>Candidatus Eiseniibacteriota</taxon>
    </lineage>
</organism>
<evidence type="ECO:0000256" key="6">
    <source>
        <dbReference type="ARBA" id="ARBA00022840"/>
    </source>
</evidence>
<dbReference type="Gene3D" id="2.40.50.100">
    <property type="match status" value="1"/>
</dbReference>
<keyword evidence="2" id="KW-1003">Cell membrane</keyword>
<dbReference type="Pfam" id="PF00005">
    <property type="entry name" value="ABC_tran"/>
    <property type="match status" value="1"/>
</dbReference>
<feature type="domain" description="ABC transporter" evidence="11">
    <location>
        <begin position="1"/>
        <end position="235"/>
    </location>
</feature>
<dbReference type="InterPro" id="IPR050093">
    <property type="entry name" value="ABC_SmlMolc_Importer"/>
</dbReference>
<keyword evidence="4 10" id="KW-0500">Molybdenum</keyword>
<gene>
    <name evidence="13" type="ORF">HOP12_03195</name>
</gene>
<name>A0A849SMQ9_UNCEI</name>
<evidence type="ECO:0000259" key="11">
    <source>
        <dbReference type="PROSITE" id="PS50893"/>
    </source>
</evidence>
<dbReference type="InterPro" id="IPR015853">
    <property type="entry name" value="ABC_transpr_FbpC"/>
</dbReference>
<evidence type="ECO:0000256" key="7">
    <source>
        <dbReference type="ARBA" id="ARBA00023004"/>
    </source>
</evidence>
<evidence type="ECO:0000256" key="4">
    <source>
        <dbReference type="ARBA" id="ARBA00022505"/>
    </source>
</evidence>
<proteinExistence type="predicted"/>
<evidence type="ECO:0000256" key="8">
    <source>
        <dbReference type="ARBA" id="ARBA00023065"/>
    </source>
</evidence>
<evidence type="ECO:0000259" key="12">
    <source>
        <dbReference type="PROSITE" id="PS51866"/>
    </source>
</evidence>
<dbReference type="PROSITE" id="PS00211">
    <property type="entry name" value="ABC_TRANSPORTER_1"/>
    <property type="match status" value="1"/>
</dbReference>
<dbReference type="InterPro" id="IPR005116">
    <property type="entry name" value="Transp-assoc_OB_typ1"/>
</dbReference>
<protein>
    <submittedName>
        <fullName evidence="13">ABC transporter ATP-binding protein</fullName>
    </submittedName>
</protein>
<evidence type="ECO:0000256" key="2">
    <source>
        <dbReference type="ARBA" id="ARBA00022475"/>
    </source>
</evidence>
<evidence type="ECO:0000313" key="13">
    <source>
        <dbReference type="EMBL" id="NOT33155.1"/>
    </source>
</evidence>
<evidence type="ECO:0000256" key="9">
    <source>
        <dbReference type="ARBA" id="ARBA00023136"/>
    </source>
</evidence>
<dbReference type="Gene3D" id="3.40.50.300">
    <property type="entry name" value="P-loop containing nucleotide triphosphate hydrolases"/>
    <property type="match status" value="1"/>
</dbReference>
<dbReference type="CDD" id="cd03259">
    <property type="entry name" value="ABC_Carb_Solutes_like"/>
    <property type="match status" value="1"/>
</dbReference>
<keyword evidence="1" id="KW-0813">Transport</keyword>
<keyword evidence="6 13" id="KW-0067">ATP-binding</keyword>
<sequence length="359" mass="38352">MLQLEVRRRLGSFQLDASLTALPGEITVLVGESGSGKSTLLRLVAGIIEPDAGRIVLDEVVLSDSETRQFVAPESRSVGYLPQDLALFPHLDAFGNIAFGLRASGVGAREVRDRTRQISERFELSALLDRRPAQLSGGQQQRVALARALILDPAVLLLDEPLSALDVGTRRTVRGELKRVLDGLACVTLLVTHHPAEALALGHRIAVFEGGRITQTGTREAFVRHPRSQYVAAFLGVNLFSGELTHSNPDGLATVNLGDSTLTVPDPGRTGRVQLVVHPHDIVLSVTPPVGSARNIMEGAVTELIPEPPKGDRVRVMLDSRPPLAAQVTASAIAELGLRPGVHAFASFKATGVEVLPEP</sequence>
<reference evidence="13 14" key="1">
    <citation type="submission" date="2020-04" db="EMBL/GenBank/DDBJ databases">
        <title>Metagenomic profiling of ammonia- and methane-oxidizing microorganisms in a Dutch drinking water treatment plant.</title>
        <authorList>
            <person name="Poghosyan L."/>
            <person name="Leucker S."/>
        </authorList>
    </citation>
    <scope>NUCLEOTIDE SEQUENCE [LARGE SCALE GENOMIC DNA]</scope>
    <source>
        <strain evidence="13">S-RSF-IL-03</strain>
    </source>
</reference>
<dbReference type="SUPFAM" id="SSF50331">
    <property type="entry name" value="MOP-like"/>
    <property type="match status" value="1"/>
</dbReference>
<dbReference type="GO" id="GO:0005524">
    <property type="term" value="F:ATP binding"/>
    <property type="evidence" value="ECO:0007669"/>
    <property type="project" value="UniProtKB-KW"/>
</dbReference>
<dbReference type="Pfam" id="PF03459">
    <property type="entry name" value="TOBE"/>
    <property type="match status" value="1"/>
</dbReference>
<dbReference type="Proteomes" id="UP000580839">
    <property type="component" value="Unassembled WGS sequence"/>
</dbReference>
<dbReference type="InterPro" id="IPR017871">
    <property type="entry name" value="ABC_transporter-like_CS"/>
</dbReference>
<dbReference type="AlphaFoldDB" id="A0A849SMQ9"/>
<keyword evidence="7" id="KW-0408">Iron</keyword>
<dbReference type="PANTHER" id="PTHR42781">
    <property type="entry name" value="SPERMIDINE/PUTRESCINE IMPORT ATP-BINDING PROTEIN POTA"/>
    <property type="match status" value="1"/>
</dbReference>
<dbReference type="InterPro" id="IPR027417">
    <property type="entry name" value="P-loop_NTPase"/>
</dbReference>
<dbReference type="GO" id="GO:0015689">
    <property type="term" value="P:molybdate ion transport"/>
    <property type="evidence" value="ECO:0007669"/>
    <property type="project" value="InterPro"/>
</dbReference>
<dbReference type="PANTHER" id="PTHR42781:SF4">
    <property type="entry name" value="SPERMIDINE_PUTRESCINE IMPORT ATP-BINDING PROTEIN POTA"/>
    <property type="match status" value="1"/>
</dbReference>
<evidence type="ECO:0000256" key="3">
    <source>
        <dbReference type="ARBA" id="ARBA00022496"/>
    </source>
</evidence>
<evidence type="ECO:0000256" key="10">
    <source>
        <dbReference type="PROSITE-ProRule" id="PRU01213"/>
    </source>
</evidence>
<dbReference type="SUPFAM" id="SSF52540">
    <property type="entry name" value="P-loop containing nucleoside triphosphate hydrolases"/>
    <property type="match status" value="1"/>
</dbReference>
<keyword evidence="5" id="KW-0547">Nucleotide-binding</keyword>
<dbReference type="SMART" id="SM00382">
    <property type="entry name" value="AAA"/>
    <property type="match status" value="1"/>
</dbReference>
<evidence type="ECO:0000256" key="1">
    <source>
        <dbReference type="ARBA" id="ARBA00022448"/>
    </source>
</evidence>